<accession>A0ABV8DRQ1</accession>
<dbReference type="InterPro" id="IPR006058">
    <property type="entry name" value="2Fe2S_fd_BS"/>
</dbReference>
<sequence>MAGNANEPATATAVEATILLDGRTETVRLASDDTVLEAARRAGLNPPFACEAGNCGTCMAVLREGRVEMRINDALTDEDLAEGYVLTCQSEPRTPAITIEYE</sequence>
<dbReference type="CDD" id="cd00207">
    <property type="entry name" value="fer2"/>
    <property type="match status" value="1"/>
</dbReference>
<comment type="cofactor">
    <cofactor evidence="8">
        <name>[2Fe-2S] cluster</name>
        <dbReference type="ChEBI" id="CHEBI:190135"/>
    </cofactor>
</comment>
<keyword evidence="2" id="KW-0813">Transport</keyword>
<gene>
    <name evidence="10" type="ORF">ACFO0B_10065</name>
</gene>
<dbReference type="PANTHER" id="PTHR43112">
    <property type="entry name" value="FERREDOXIN"/>
    <property type="match status" value="1"/>
</dbReference>
<keyword evidence="6" id="KW-0408">Iron</keyword>
<protein>
    <submittedName>
        <fullName evidence="10">2Fe-2S iron-sulfur cluster-binding protein</fullName>
    </submittedName>
</protein>
<dbReference type="Gene3D" id="3.10.20.30">
    <property type="match status" value="1"/>
</dbReference>
<comment type="caution">
    <text evidence="10">The sequence shown here is derived from an EMBL/GenBank/DDBJ whole genome shotgun (WGS) entry which is preliminary data.</text>
</comment>
<dbReference type="PROSITE" id="PS51085">
    <property type="entry name" value="2FE2S_FER_2"/>
    <property type="match status" value="1"/>
</dbReference>
<evidence type="ECO:0000256" key="2">
    <source>
        <dbReference type="ARBA" id="ARBA00022448"/>
    </source>
</evidence>
<dbReference type="Pfam" id="PF00111">
    <property type="entry name" value="Fer2"/>
    <property type="match status" value="1"/>
</dbReference>
<dbReference type="SUPFAM" id="SSF54292">
    <property type="entry name" value="2Fe-2S ferredoxin-like"/>
    <property type="match status" value="1"/>
</dbReference>
<evidence type="ECO:0000313" key="11">
    <source>
        <dbReference type="Proteomes" id="UP001595696"/>
    </source>
</evidence>
<keyword evidence="4" id="KW-0479">Metal-binding</keyword>
<keyword evidence="5" id="KW-0249">Electron transport</keyword>
<dbReference type="InterPro" id="IPR001041">
    <property type="entry name" value="2Fe-2S_ferredoxin-type"/>
</dbReference>
<keyword evidence="7" id="KW-0411">Iron-sulfur</keyword>
<dbReference type="InterPro" id="IPR036010">
    <property type="entry name" value="2Fe-2S_ferredoxin-like_sf"/>
</dbReference>
<feature type="domain" description="2Fe-2S ferredoxin-type" evidence="9">
    <location>
        <begin position="14"/>
        <end position="102"/>
    </location>
</feature>
<evidence type="ECO:0000256" key="8">
    <source>
        <dbReference type="ARBA" id="ARBA00034078"/>
    </source>
</evidence>
<evidence type="ECO:0000256" key="7">
    <source>
        <dbReference type="ARBA" id="ARBA00023014"/>
    </source>
</evidence>
<organism evidence="10 11">
    <name type="scientific">Nocardia jiangsuensis</name>
    <dbReference type="NCBI Taxonomy" id="1691563"/>
    <lineage>
        <taxon>Bacteria</taxon>
        <taxon>Bacillati</taxon>
        <taxon>Actinomycetota</taxon>
        <taxon>Actinomycetes</taxon>
        <taxon>Mycobacteriales</taxon>
        <taxon>Nocardiaceae</taxon>
        <taxon>Nocardia</taxon>
    </lineage>
</organism>
<dbReference type="InterPro" id="IPR012675">
    <property type="entry name" value="Beta-grasp_dom_sf"/>
</dbReference>
<dbReference type="RefSeq" id="WP_378612276.1">
    <property type="nucleotide sequence ID" value="NZ_JBHSAX010000009.1"/>
</dbReference>
<dbReference type="EMBL" id="JBHSAX010000009">
    <property type="protein sequence ID" value="MFC3962329.1"/>
    <property type="molecule type" value="Genomic_DNA"/>
</dbReference>
<proteinExistence type="inferred from homology"/>
<evidence type="ECO:0000256" key="1">
    <source>
        <dbReference type="ARBA" id="ARBA00007874"/>
    </source>
</evidence>
<comment type="similarity">
    <text evidence="1">Belongs to the 2Fe2S plant-type ferredoxin family.</text>
</comment>
<name>A0ABV8DRQ1_9NOCA</name>
<evidence type="ECO:0000256" key="5">
    <source>
        <dbReference type="ARBA" id="ARBA00022982"/>
    </source>
</evidence>
<evidence type="ECO:0000256" key="4">
    <source>
        <dbReference type="ARBA" id="ARBA00022723"/>
    </source>
</evidence>
<evidence type="ECO:0000313" key="10">
    <source>
        <dbReference type="EMBL" id="MFC3962329.1"/>
    </source>
</evidence>
<evidence type="ECO:0000259" key="9">
    <source>
        <dbReference type="PROSITE" id="PS51085"/>
    </source>
</evidence>
<evidence type="ECO:0000256" key="3">
    <source>
        <dbReference type="ARBA" id="ARBA00022714"/>
    </source>
</evidence>
<dbReference type="PANTHER" id="PTHR43112:SF3">
    <property type="entry name" value="FERREDOXIN-2, CHLOROPLASTIC"/>
    <property type="match status" value="1"/>
</dbReference>
<keyword evidence="11" id="KW-1185">Reference proteome</keyword>
<dbReference type="Proteomes" id="UP001595696">
    <property type="component" value="Unassembled WGS sequence"/>
</dbReference>
<evidence type="ECO:0000256" key="6">
    <source>
        <dbReference type="ARBA" id="ARBA00023004"/>
    </source>
</evidence>
<keyword evidence="3" id="KW-0001">2Fe-2S</keyword>
<reference evidence="11" key="1">
    <citation type="journal article" date="2019" name="Int. J. Syst. Evol. Microbiol.">
        <title>The Global Catalogue of Microorganisms (GCM) 10K type strain sequencing project: providing services to taxonomists for standard genome sequencing and annotation.</title>
        <authorList>
            <consortium name="The Broad Institute Genomics Platform"/>
            <consortium name="The Broad Institute Genome Sequencing Center for Infectious Disease"/>
            <person name="Wu L."/>
            <person name="Ma J."/>
        </authorList>
    </citation>
    <scope>NUCLEOTIDE SEQUENCE [LARGE SCALE GENOMIC DNA]</scope>
    <source>
        <strain evidence="11">CGMCC 4.7330</strain>
    </source>
</reference>
<dbReference type="PROSITE" id="PS00197">
    <property type="entry name" value="2FE2S_FER_1"/>
    <property type="match status" value="1"/>
</dbReference>